<feature type="region of interest" description="Disordered" evidence="1">
    <location>
        <begin position="80"/>
        <end position="106"/>
    </location>
</feature>
<evidence type="ECO:0000313" key="2">
    <source>
        <dbReference type="EMBL" id="KJV66756.1"/>
    </source>
</evidence>
<dbReference type="Proteomes" id="UP000033385">
    <property type="component" value="Unassembled WGS sequence"/>
</dbReference>
<dbReference type="AlphaFoldDB" id="A0A0F3NG61"/>
<evidence type="ECO:0000313" key="3">
    <source>
        <dbReference type="Proteomes" id="UP000033385"/>
    </source>
</evidence>
<reference evidence="2 3" key="1">
    <citation type="submission" date="2015-01" db="EMBL/GenBank/DDBJ databases">
        <title>Genome Sequencing of Rickettsiales.</title>
        <authorList>
            <person name="Daugherty S.C."/>
            <person name="Su Q."/>
            <person name="Abolude K."/>
            <person name="Beier-Sexton M."/>
            <person name="Carlyon J.A."/>
            <person name="Carter R."/>
            <person name="Day N.P."/>
            <person name="Dumler S.J."/>
            <person name="Dyachenko V."/>
            <person name="Godinez A."/>
            <person name="Kurtti T.J."/>
            <person name="Lichay M."/>
            <person name="Mullins K.E."/>
            <person name="Ott S."/>
            <person name="Pappas-Brown V."/>
            <person name="Paris D.H."/>
            <person name="Patel P."/>
            <person name="Richards A.L."/>
            <person name="Sadzewicz L."/>
            <person name="Sears K."/>
            <person name="Seidman D."/>
            <person name="Sengamalay N."/>
            <person name="Stenos J."/>
            <person name="Tallon L.J."/>
            <person name="Vincent G."/>
            <person name="Fraser C.M."/>
            <person name="Munderloh U."/>
            <person name="Dunning-Hotopp J.C."/>
        </authorList>
    </citation>
    <scope>NUCLEOTIDE SEQUENCE [LARGE SCALE GENOMIC DNA]</scope>
    <source>
        <strain evidence="2 3">ApNP</strain>
    </source>
</reference>
<name>A0A0F3NG61_ANAPH</name>
<protein>
    <submittedName>
        <fullName evidence="2">Uncharacterized protein</fullName>
    </submittedName>
</protein>
<gene>
    <name evidence="2" type="ORF">APHNP_0174</name>
</gene>
<dbReference type="EMBL" id="LANW01000001">
    <property type="protein sequence ID" value="KJV66756.1"/>
    <property type="molecule type" value="Genomic_DNA"/>
</dbReference>
<organism evidence="2 3">
    <name type="scientific">Anaplasma phagocytophilum str. ApNP</name>
    <dbReference type="NCBI Taxonomy" id="1359153"/>
    <lineage>
        <taxon>Bacteria</taxon>
        <taxon>Pseudomonadati</taxon>
        <taxon>Pseudomonadota</taxon>
        <taxon>Alphaproteobacteria</taxon>
        <taxon>Rickettsiales</taxon>
        <taxon>Anaplasmataceae</taxon>
        <taxon>Anaplasma</taxon>
        <taxon>phagocytophilum group</taxon>
    </lineage>
</organism>
<feature type="compositionally biased region" description="Polar residues" evidence="1">
    <location>
        <begin position="80"/>
        <end position="97"/>
    </location>
</feature>
<sequence>MSLGRAIQREKIKTVDEFCRYTDGIDKVMVDYCMLDGEEGAFFKLLANSMVFNGNNFLYSEKKSQDDVILGIFRNERYENATSGENPQSSLSLQDSIGLQGKYRQV</sequence>
<accession>A0A0F3NG61</accession>
<evidence type="ECO:0000256" key="1">
    <source>
        <dbReference type="SAM" id="MobiDB-lite"/>
    </source>
</evidence>
<proteinExistence type="predicted"/>
<dbReference type="PATRIC" id="fig|1359153.3.peg.183"/>
<comment type="caution">
    <text evidence="2">The sequence shown here is derived from an EMBL/GenBank/DDBJ whole genome shotgun (WGS) entry which is preliminary data.</text>
</comment>